<dbReference type="PANTHER" id="PTHR46409:SF1">
    <property type="entry name" value="HTH PSQ-TYPE DOMAIN-CONTAINING PROTEIN"/>
    <property type="match status" value="1"/>
</dbReference>
<dbReference type="Proteomes" id="UP000499080">
    <property type="component" value="Unassembled WGS sequence"/>
</dbReference>
<dbReference type="PANTHER" id="PTHR46409">
    <property type="entry name" value="HTH PSQ-TYPE DOMAIN-CONTAINING PROTEIN"/>
    <property type="match status" value="1"/>
</dbReference>
<keyword evidence="2" id="KW-1185">Reference proteome</keyword>
<dbReference type="AlphaFoldDB" id="A0A4Y2PPL1"/>
<proteinExistence type="predicted"/>
<gene>
    <name evidence="1" type="ORF">AVEN_183484_1</name>
</gene>
<comment type="caution">
    <text evidence="1">The sequence shown here is derived from an EMBL/GenBank/DDBJ whole genome shotgun (WGS) entry which is preliminary data.</text>
</comment>
<evidence type="ECO:0000313" key="2">
    <source>
        <dbReference type="Proteomes" id="UP000499080"/>
    </source>
</evidence>
<accession>A0A4Y2PPL1</accession>
<protein>
    <submittedName>
        <fullName evidence="1">Uncharacterized protein</fullName>
    </submittedName>
</protein>
<evidence type="ECO:0000313" key="1">
    <source>
        <dbReference type="EMBL" id="GBN52863.1"/>
    </source>
</evidence>
<dbReference type="EMBL" id="BGPR01011768">
    <property type="protein sequence ID" value="GBN52863.1"/>
    <property type="molecule type" value="Genomic_DNA"/>
</dbReference>
<sequence>MSTRHLPEDMKRIIDPVIERNAFFCHPQNMLLTTVVYERQNIPESGYRKILKARTQNQKVTTVRTFKTLSINVDAADHRELMDWTKYRLPSPPVLEDLTTESISSGIFVLN</sequence>
<organism evidence="1 2">
    <name type="scientific">Araneus ventricosus</name>
    <name type="common">Orbweaver spider</name>
    <name type="synonym">Epeira ventricosa</name>
    <dbReference type="NCBI Taxonomy" id="182803"/>
    <lineage>
        <taxon>Eukaryota</taxon>
        <taxon>Metazoa</taxon>
        <taxon>Ecdysozoa</taxon>
        <taxon>Arthropoda</taxon>
        <taxon>Chelicerata</taxon>
        <taxon>Arachnida</taxon>
        <taxon>Araneae</taxon>
        <taxon>Araneomorphae</taxon>
        <taxon>Entelegynae</taxon>
        <taxon>Araneoidea</taxon>
        <taxon>Araneidae</taxon>
        <taxon>Araneus</taxon>
    </lineage>
</organism>
<name>A0A4Y2PPL1_ARAVE</name>
<reference evidence="1 2" key="1">
    <citation type="journal article" date="2019" name="Sci. Rep.">
        <title>Orb-weaving spider Araneus ventricosus genome elucidates the spidroin gene catalogue.</title>
        <authorList>
            <person name="Kono N."/>
            <person name="Nakamura H."/>
            <person name="Ohtoshi R."/>
            <person name="Moran D.A.P."/>
            <person name="Shinohara A."/>
            <person name="Yoshida Y."/>
            <person name="Fujiwara M."/>
            <person name="Mori M."/>
            <person name="Tomita M."/>
            <person name="Arakawa K."/>
        </authorList>
    </citation>
    <scope>NUCLEOTIDE SEQUENCE [LARGE SCALE GENOMIC DNA]</scope>
</reference>